<keyword evidence="5" id="KW-1185">Reference proteome</keyword>
<dbReference type="SUPFAM" id="SSF53756">
    <property type="entry name" value="UDP-Glycosyltransferase/glycogen phosphorylase"/>
    <property type="match status" value="1"/>
</dbReference>
<keyword evidence="4" id="KW-0472">Membrane</keyword>
<evidence type="ECO:0000256" key="2">
    <source>
        <dbReference type="ARBA" id="ARBA00022676"/>
    </source>
</evidence>
<dbReference type="Proteomes" id="UP000504631">
    <property type="component" value="Unplaced"/>
</dbReference>
<dbReference type="InterPro" id="IPR002213">
    <property type="entry name" value="UDP_glucos_trans"/>
</dbReference>
<dbReference type="GeneID" id="117233801"/>
<feature type="transmembrane region" description="Helical" evidence="4">
    <location>
        <begin position="469"/>
        <end position="494"/>
    </location>
</feature>
<comment type="similarity">
    <text evidence="1">Belongs to the UDP-glycosyltransferase family.</text>
</comment>
<evidence type="ECO:0000313" key="5">
    <source>
        <dbReference type="Proteomes" id="UP000504631"/>
    </source>
</evidence>
<dbReference type="KEGG" id="bvk:117233801"/>
<proteinExistence type="inferred from homology"/>
<dbReference type="PANTHER" id="PTHR48043">
    <property type="entry name" value="EG:EG0003.4 PROTEIN-RELATED"/>
    <property type="match status" value="1"/>
</dbReference>
<name>A0A6J3KCX2_9HYME</name>
<keyword evidence="4" id="KW-0812">Transmembrane</keyword>
<dbReference type="RefSeq" id="XP_033350291.1">
    <property type="nucleotide sequence ID" value="XM_033494400.1"/>
</dbReference>
<dbReference type="GO" id="GO:0008194">
    <property type="term" value="F:UDP-glycosyltransferase activity"/>
    <property type="evidence" value="ECO:0007669"/>
    <property type="project" value="InterPro"/>
</dbReference>
<organism evidence="5 6">
    <name type="scientific">Bombus vosnesenskii</name>
    <dbReference type="NCBI Taxonomy" id="207650"/>
    <lineage>
        <taxon>Eukaryota</taxon>
        <taxon>Metazoa</taxon>
        <taxon>Ecdysozoa</taxon>
        <taxon>Arthropoda</taxon>
        <taxon>Hexapoda</taxon>
        <taxon>Insecta</taxon>
        <taxon>Pterygota</taxon>
        <taxon>Neoptera</taxon>
        <taxon>Endopterygota</taxon>
        <taxon>Hymenoptera</taxon>
        <taxon>Apocrita</taxon>
        <taxon>Aculeata</taxon>
        <taxon>Apoidea</taxon>
        <taxon>Anthophila</taxon>
        <taxon>Apidae</taxon>
        <taxon>Bombus</taxon>
        <taxon>Pyrobombus</taxon>
    </lineage>
</organism>
<keyword evidence="4" id="KW-1133">Transmembrane helix</keyword>
<reference evidence="6" key="1">
    <citation type="submission" date="2025-08" db="UniProtKB">
        <authorList>
            <consortium name="RefSeq"/>
        </authorList>
    </citation>
    <scope>IDENTIFICATION</scope>
    <source>
        <tissue evidence="6">Muscle</tissue>
    </source>
</reference>
<sequence length="508" mass="58065">MDLIFIDRYYCSIKMSVTITLYVLMYLANIIHGSTLTAPPQSAVVVAFEDIYDISLLANTLSDQGIDTTLIIPESNEDEVYETLIDVEVLTVKIEVDKSAYSTKKTIQACEALLKDEQIAKKIQEIQPTFTVFPALWHDGCLLPWARAIESIPVIWTRNREEELYVFEYTGAALSVQNTGVWTRLWMSTTRRSIFSTARDEYAVYALRIVGKYLPDISLNLDNLYADVRLILWDADVILRSDYALLTQLIVEIGCHHCRGAHPLQSDLHKALIEYRVGTIVALLDENYETLIRELAQKLPQGREGQAVVWKNMKWQNSNNALPENLFVHSRIDRQDLIGYGRTRVVLSHCADTELLEAAFHGTPVICFPRNPNEFKNAARAVQLGFARSAEEIHISSGEELANTVTQIHETMDYRENARKVSLTIRDRINPAVDRLIYWLRYMARTKDWNLDFLTPISPARTLNEDLQFFLGLFVGIIVGIFSTIGCMLARYLVISKRTQRSKGRYTR</sequence>
<accession>A0A6J3KCX2</accession>
<evidence type="ECO:0000256" key="4">
    <source>
        <dbReference type="SAM" id="Phobius"/>
    </source>
</evidence>
<dbReference type="InterPro" id="IPR050271">
    <property type="entry name" value="UDP-glycosyltransferase"/>
</dbReference>
<dbReference type="Pfam" id="PF00201">
    <property type="entry name" value="UDPGT"/>
    <property type="match status" value="1"/>
</dbReference>
<dbReference type="PANTHER" id="PTHR48043:SF145">
    <property type="entry name" value="FI06409P-RELATED"/>
    <property type="match status" value="1"/>
</dbReference>
<evidence type="ECO:0000256" key="3">
    <source>
        <dbReference type="ARBA" id="ARBA00022679"/>
    </source>
</evidence>
<keyword evidence="2" id="KW-0328">Glycosyltransferase</keyword>
<keyword evidence="3" id="KW-0808">Transferase</keyword>
<dbReference type="Gene3D" id="3.40.50.2000">
    <property type="entry name" value="Glycogen Phosphorylase B"/>
    <property type="match status" value="1"/>
</dbReference>
<evidence type="ECO:0000313" key="6">
    <source>
        <dbReference type="RefSeq" id="XP_033350291.1"/>
    </source>
</evidence>
<dbReference type="AlphaFoldDB" id="A0A6J3KCX2"/>
<gene>
    <name evidence="6" type="primary">LOC117233801</name>
</gene>
<protein>
    <submittedName>
        <fullName evidence="6">UDP-glucuronosyltransferase 3A1-like</fullName>
    </submittedName>
</protein>
<evidence type="ECO:0000256" key="1">
    <source>
        <dbReference type="ARBA" id="ARBA00009995"/>
    </source>
</evidence>